<evidence type="ECO:0000256" key="2">
    <source>
        <dbReference type="ARBA" id="ARBA00023284"/>
    </source>
</evidence>
<dbReference type="InterPro" id="IPR036249">
    <property type="entry name" value="Thioredoxin-like_sf"/>
</dbReference>
<reference evidence="4 5" key="1">
    <citation type="submission" date="2011-11" db="EMBL/GenBank/DDBJ databases">
        <title>The Noncontiguous Finished genome of Jonquetella anthropi DSM 22815.</title>
        <authorList>
            <consortium name="US DOE Joint Genome Institute (JGI-PGF)"/>
            <person name="Lucas S."/>
            <person name="Copeland A."/>
            <person name="Lapidus A."/>
            <person name="Glavina del Rio T."/>
            <person name="Dalin E."/>
            <person name="Tice H."/>
            <person name="Bruce D."/>
            <person name="Goodwin L."/>
            <person name="Pitluck S."/>
            <person name="Peters L."/>
            <person name="Mikhailova N."/>
            <person name="Held B."/>
            <person name="Kyrpides N."/>
            <person name="Mavromatis K."/>
            <person name="Ivanova N."/>
            <person name="Markowitz V."/>
            <person name="Cheng J.-F."/>
            <person name="Hugenholtz P."/>
            <person name="Woyke T."/>
            <person name="Wu D."/>
            <person name="Gronow S."/>
            <person name="Wellnitz S."/>
            <person name="Brambilla E."/>
            <person name="Klenk H.-P."/>
            <person name="Eisen J.A."/>
        </authorList>
    </citation>
    <scope>NUCLEOTIDE SEQUENCE [LARGE SCALE GENOMIC DNA]</scope>
    <source>
        <strain evidence="4 5">DSM 22815</strain>
    </source>
</reference>
<sequence length="170" mass="18121">MERKGVITMGGNPMTLIGPELKVGDKAPAFTLHDMGLAPVTLGDFSGKVKIISVTPSIDTPVCDAQAHQFNEDAAALGSGVVILNVSMDLPFALGRYCAAEGIDSVKTLSDYYDASFGSGWGVLIKELRLLCRAVFVLDDHDVIRYAQIVPEVTHAVDFDAALKAAKKLL</sequence>
<dbReference type="EMBL" id="CM001376">
    <property type="protein sequence ID" value="EHM13640.1"/>
    <property type="molecule type" value="Genomic_DNA"/>
</dbReference>
<keyword evidence="1" id="KW-1015">Disulfide bond</keyword>
<dbReference type="AlphaFoldDB" id="H0UM64"/>
<evidence type="ECO:0000256" key="1">
    <source>
        <dbReference type="ARBA" id="ARBA00023157"/>
    </source>
</evidence>
<dbReference type="HOGENOM" id="CLU_042529_12_0_0"/>
<dbReference type="eggNOG" id="COG2077">
    <property type="taxonomic scope" value="Bacteria"/>
</dbReference>
<organism evidence="4 5">
    <name type="scientific">Jonquetella anthropi DSM 22815</name>
    <dbReference type="NCBI Taxonomy" id="885272"/>
    <lineage>
        <taxon>Bacteria</taxon>
        <taxon>Thermotogati</taxon>
        <taxon>Synergistota</taxon>
        <taxon>Synergistia</taxon>
        <taxon>Synergistales</taxon>
        <taxon>Dethiosulfovibrionaceae</taxon>
        <taxon>Jonquetella</taxon>
    </lineage>
</organism>
<dbReference type="CDD" id="cd03014">
    <property type="entry name" value="PRX_Atyp2cys"/>
    <property type="match status" value="1"/>
</dbReference>
<dbReference type="GO" id="GO:0008379">
    <property type="term" value="F:thioredoxin peroxidase activity"/>
    <property type="evidence" value="ECO:0007669"/>
    <property type="project" value="InterPro"/>
</dbReference>
<dbReference type="PANTHER" id="PTHR43110:SF1">
    <property type="entry name" value="THIOL PEROXIDASE"/>
    <property type="match status" value="1"/>
</dbReference>
<dbReference type="InterPro" id="IPR013766">
    <property type="entry name" value="Thioredoxin_domain"/>
</dbReference>
<keyword evidence="2" id="KW-0676">Redox-active center</keyword>
<evidence type="ECO:0000313" key="4">
    <source>
        <dbReference type="EMBL" id="EHM13640.1"/>
    </source>
</evidence>
<feature type="domain" description="Thioredoxin" evidence="3">
    <location>
        <begin position="21"/>
        <end position="170"/>
    </location>
</feature>
<dbReference type="PROSITE" id="PS51352">
    <property type="entry name" value="THIOREDOXIN_2"/>
    <property type="match status" value="1"/>
</dbReference>
<name>H0UM64_9BACT</name>
<dbReference type="NCBIfam" id="NF001808">
    <property type="entry name" value="PRK00522.1"/>
    <property type="match status" value="1"/>
</dbReference>
<dbReference type="OrthoDB" id="9781543at2"/>
<dbReference type="PANTHER" id="PTHR43110">
    <property type="entry name" value="THIOL PEROXIDASE"/>
    <property type="match status" value="1"/>
</dbReference>
<dbReference type="InterPro" id="IPR013740">
    <property type="entry name" value="Redoxin"/>
</dbReference>
<accession>H0UM64</accession>
<dbReference type="STRING" id="885272.JonanDRAFT_1275"/>
<evidence type="ECO:0000313" key="5">
    <source>
        <dbReference type="Proteomes" id="UP000003806"/>
    </source>
</evidence>
<proteinExistence type="predicted"/>
<dbReference type="Proteomes" id="UP000003806">
    <property type="component" value="Chromosome"/>
</dbReference>
<gene>
    <name evidence="4" type="ORF">JonanDRAFT_1275</name>
</gene>
<dbReference type="RefSeq" id="WP_008521723.1">
    <property type="nucleotide sequence ID" value="NZ_CM001376.1"/>
</dbReference>
<dbReference type="InterPro" id="IPR002065">
    <property type="entry name" value="TPX"/>
</dbReference>
<dbReference type="Pfam" id="PF08534">
    <property type="entry name" value="Redoxin"/>
    <property type="match status" value="1"/>
</dbReference>
<protein>
    <submittedName>
        <fullName evidence="4">Peroxiredoxin</fullName>
    </submittedName>
</protein>
<evidence type="ECO:0000259" key="3">
    <source>
        <dbReference type="PROSITE" id="PS51352"/>
    </source>
</evidence>
<dbReference type="Gene3D" id="3.40.30.10">
    <property type="entry name" value="Glutaredoxin"/>
    <property type="match status" value="1"/>
</dbReference>
<dbReference type="SUPFAM" id="SSF52833">
    <property type="entry name" value="Thioredoxin-like"/>
    <property type="match status" value="1"/>
</dbReference>
<keyword evidence="5" id="KW-1185">Reference proteome</keyword>
<dbReference type="InterPro" id="IPR050455">
    <property type="entry name" value="Tpx_Peroxidase_subfamily"/>
</dbReference>